<keyword evidence="10" id="KW-1185">Reference proteome</keyword>
<gene>
    <name evidence="9" type="ORF">HDA36_001658</name>
</gene>
<feature type="region of interest" description="Disordered" evidence="6">
    <location>
        <begin position="212"/>
        <end position="240"/>
    </location>
</feature>
<name>A0A7W8VD52_9ACTN</name>
<evidence type="ECO:0000259" key="7">
    <source>
        <dbReference type="PROSITE" id="PS50043"/>
    </source>
</evidence>
<dbReference type="InterPro" id="IPR001789">
    <property type="entry name" value="Sig_transdc_resp-reg_receiver"/>
</dbReference>
<dbReference type="AlphaFoldDB" id="A0A7W8VD52"/>
<protein>
    <submittedName>
        <fullName evidence="9">DNA-binding NarL/FixJ family response regulator</fullName>
    </submittedName>
</protein>
<dbReference type="CDD" id="cd06170">
    <property type="entry name" value="LuxR_C_like"/>
    <property type="match status" value="1"/>
</dbReference>
<accession>A0A7W8VD52</accession>
<evidence type="ECO:0000313" key="10">
    <source>
        <dbReference type="Proteomes" id="UP000572635"/>
    </source>
</evidence>
<evidence type="ECO:0000313" key="9">
    <source>
        <dbReference type="EMBL" id="MBB5431574.1"/>
    </source>
</evidence>
<sequence length="240" mass="25853">MAIRVVLTDDEAAIRTGFSLIFERYAPDIEVVGCAVDGTEGVNMARELRPDIVLMDVRMPRTDGISATRRISPRTKVLMLTNFARDAYVFGAMRAGCSGFLLKNVEPERLIEGVRSVHRGEGVLAPEVTARLIDAFAARSISAGDEAEALTPRERQVLGYLGRGLSNTQIAARLQMADATAKTHVARILAKLNVRSRIQAAIVAQELGLTGRGGEARAEGGEEPYAGPVRPLGRRSVAAE</sequence>
<evidence type="ECO:0000256" key="6">
    <source>
        <dbReference type="SAM" id="MobiDB-lite"/>
    </source>
</evidence>
<dbReference type="Pfam" id="PF00072">
    <property type="entry name" value="Response_reg"/>
    <property type="match status" value="1"/>
</dbReference>
<dbReference type="Gene3D" id="3.40.50.2300">
    <property type="match status" value="1"/>
</dbReference>
<dbReference type="PRINTS" id="PR00038">
    <property type="entry name" value="HTHLUXR"/>
</dbReference>
<evidence type="ECO:0000259" key="8">
    <source>
        <dbReference type="PROSITE" id="PS50110"/>
    </source>
</evidence>
<dbReference type="InterPro" id="IPR016032">
    <property type="entry name" value="Sig_transdc_resp-reg_C-effctor"/>
</dbReference>
<dbReference type="InterPro" id="IPR058245">
    <property type="entry name" value="NreC/VraR/RcsB-like_REC"/>
</dbReference>
<evidence type="ECO:0000256" key="5">
    <source>
        <dbReference type="PROSITE-ProRule" id="PRU00169"/>
    </source>
</evidence>
<dbReference type="SUPFAM" id="SSF52172">
    <property type="entry name" value="CheY-like"/>
    <property type="match status" value="1"/>
</dbReference>
<dbReference type="GO" id="GO:0000160">
    <property type="term" value="P:phosphorelay signal transduction system"/>
    <property type="evidence" value="ECO:0007669"/>
    <property type="project" value="InterPro"/>
</dbReference>
<proteinExistence type="predicted"/>
<dbReference type="SMART" id="SM00448">
    <property type="entry name" value="REC"/>
    <property type="match status" value="1"/>
</dbReference>
<dbReference type="PROSITE" id="PS50110">
    <property type="entry name" value="RESPONSE_REGULATORY"/>
    <property type="match status" value="1"/>
</dbReference>
<dbReference type="CDD" id="cd17535">
    <property type="entry name" value="REC_NarL-like"/>
    <property type="match status" value="1"/>
</dbReference>
<dbReference type="PANTHER" id="PTHR43214:SF24">
    <property type="entry name" value="TRANSCRIPTIONAL REGULATORY PROTEIN NARL-RELATED"/>
    <property type="match status" value="1"/>
</dbReference>
<dbReference type="InterPro" id="IPR011006">
    <property type="entry name" value="CheY-like_superfamily"/>
</dbReference>
<keyword evidence="2" id="KW-0805">Transcription regulation</keyword>
<evidence type="ECO:0000256" key="3">
    <source>
        <dbReference type="ARBA" id="ARBA00023125"/>
    </source>
</evidence>
<dbReference type="Pfam" id="PF00196">
    <property type="entry name" value="GerE"/>
    <property type="match status" value="1"/>
</dbReference>
<dbReference type="PANTHER" id="PTHR43214">
    <property type="entry name" value="TWO-COMPONENT RESPONSE REGULATOR"/>
    <property type="match status" value="1"/>
</dbReference>
<dbReference type="GO" id="GO:0003677">
    <property type="term" value="F:DNA binding"/>
    <property type="evidence" value="ECO:0007669"/>
    <property type="project" value="UniProtKB-KW"/>
</dbReference>
<dbReference type="PROSITE" id="PS50043">
    <property type="entry name" value="HTH_LUXR_2"/>
    <property type="match status" value="1"/>
</dbReference>
<evidence type="ECO:0000256" key="1">
    <source>
        <dbReference type="ARBA" id="ARBA00022553"/>
    </source>
</evidence>
<reference evidence="9 10" key="1">
    <citation type="submission" date="2020-08" db="EMBL/GenBank/DDBJ databases">
        <title>Sequencing the genomes of 1000 actinobacteria strains.</title>
        <authorList>
            <person name="Klenk H.-P."/>
        </authorList>
    </citation>
    <scope>NUCLEOTIDE SEQUENCE [LARGE SCALE GENOMIC DNA]</scope>
    <source>
        <strain evidence="9 10">DSM 44551</strain>
    </source>
</reference>
<dbReference type="GO" id="GO:0006355">
    <property type="term" value="P:regulation of DNA-templated transcription"/>
    <property type="evidence" value="ECO:0007669"/>
    <property type="project" value="InterPro"/>
</dbReference>
<keyword evidence="1 5" id="KW-0597">Phosphoprotein</keyword>
<feature type="domain" description="HTH luxR-type" evidence="7">
    <location>
        <begin position="143"/>
        <end position="208"/>
    </location>
</feature>
<keyword evidence="4" id="KW-0804">Transcription</keyword>
<feature type="modified residue" description="4-aspartylphosphate" evidence="5">
    <location>
        <position position="56"/>
    </location>
</feature>
<dbReference type="SMART" id="SM00421">
    <property type="entry name" value="HTH_LUXR"/>
    <property type="match status" value="1"/>
</dbReference>
<organism evidence="9 10">
    <name type="scientific">Nocardiopsis composta</name>
    <dbReference type="NCBI Taxonomy" id="157465"/>
    <lineage>
        <taxon>Bacteria</taxon>
        <taxon>Bacillati</taxon>
        <taxon>Actinomycetota</taxon>
        <taxon>Actinomycetes</taxon>
        <taxon>Streptosporangiales</taxon>
        <taxon>Nocardiopsidaceae</taxon>
        <taxon>Nocardiopsis</taxon>
    </lineage>
</organism>
<keyword evidence="3 9" id="KW-0238">DNA-binding</keyword>
<dbReference type="EMBL" id="JACHDB010000001">
    <property type="protein sequence ID" value="MBB5431574.1"/>
    <property type="molecule type" value="Genomic_DNA"/>
</dbReference>
<evidence type="ECO:0000256" key="4">
    <source>
        <dbReference type="ARBA" id="ARBA00023163"/>
    </source>
</evidence>
<dbReference type="InterPro" id="IPR000792">
    <property type="entry name" value="Tscrpt_reg_LuxR_C"/>
</dbReference>
<dbReference type="RefSeq" id="WP_184391266.1">
    <property type="nucleotide sequence ID" value="NZ_BAAAJD010000029.1"/>
</dbReference>
<dbReference type="Proteomes" id="UP000572635">
    <property type="component" value="Unassembled WGS sequence"/>
</dbReference>
<evidence type="ECO:0000256" key="2">
    <source>
        <dbReference type="ARBA" id="ARBA00023015"/>
    </source>
</evidence>
<feature type="domain" description="Response regulatory" evidence="8">
    <location>
        <begin position="4"/>
        <end position="118"/>
    </location>
</feature>
<comment type="caution">
    <text evidence="9">The sequence shown here is derived from an EMBL/GenBank/DDBJ whole genome shotgun (WGS) entry which is preliminary data.</text>
</comment>
<dbReference type="SUPFAM" id="SSF46894">
    <property type="entry name" value="C-terminal effector domain of the bipartite response regulators"/>
    <property type="match status" value="1"/>
</dbReference>
<dbReference type="InterPro" id="IPR039420">
    <property type="entry name" value="WalR-like"/>
</dbReference>